<protein>
    <submittedName>
        <fullName evidence="1">822_t:CDS:1</fullName>
    </submittedName>
</protein>
<dbReference type="Proteomes" id="UP000789396">
    <property type="component" value="Unassembled WGS sequence"/>
</dbReference>
<sequence length="106" mass="12426">SIKQYTDFLFEKQRLWNKQLQININSTLTQIVQPNMPSSTLTHLTDLSQQQQRLYCAYNNPQIMDKEKETTLASGKYSPIPVLNDLITRALRLISKDKLYQQQLCH</sequence>
<dbReference type="OrthoDB" id="2446809at2759"/>
<dbReference type="EMBL" id="CAJVPZ010040767">
    <property type="protein sequence ID" value="CAG8760283.1"/>
    <property type="molecule type" value="Genomic_DNA"/>
</dbReference>
<proteinExistence type="predicted"/>
<organism evidence="1 2">
    <name type="scientific">Racocetra fulgida</name>
    <dbReference type="NCBI Taxonomy" id="60492"/>
    <lineage>
        <taxon>Eukaryota</taxon>
        <taxon>Fungi</taxon>
        <taxon>Fungi incertae sedis</taxon>
        <taxon>Mucoromycota</taxon>
        <taxon>Glomeromycotina</taxon>
        <taxon>Glomeromycetes</taxon>
        <taxon>Diversisporales</taxon>
        <taxon>Gigasporaceae</taxon>
        <taxon>Racocetra</taxon>
    </lineage>
</organism>
<name>A0A9N9J373_9GLOM</name>
<dbReference type="AlphaFoldDB" id="A0A9N9J373"/>
<accession>A0A9N9J373</accession>
<feature type="non-terminal residue" evidence="1">
    <location>
        <position position="106"/>
    </location>
</feature>
<reference evidence="1" key="1">
    <citation type="submission" date="2021-06" db="EMBL/GenBank/DDBJ databases">
        <authorList>
            <person name="Kallberg Y."/>
            <person name="Tangrot J."/>
            <person name="Rosling A."/>
        </authorList>
    </citation>
    <scope>NUCLEOTIDE SEQUENCE</scope>
    <source>
        <strain evidence="1">IN212</strain>
    </source>
</reference>
<gene>
    <name evidence="1" type="ORF">RFULGI_LOCUS14256</name>
</gene>
<evidence type="ECO:0000313" key="1">
    <source>
        <dbReference type="EMBL" id="CAG8760283.1"/>
    </source>
</evidence>
<keyword evidence="2" id="KW-1185">Reference proteome</keyword>
<evidence type="ECO:0000313" key="2">
    <source>
        <dbReference type="Proteomes" id="UP000789396"/>
    </source>
</evidence>
<comment type="caution">
    <text evidence="1">The sequence shown here is derived from an EMBL/GenBank/DDBJ whole genome shotgun (WGS) entry which is preliminary data.</text>
</comment>